<protein>
    <submittedName>
        <fullName evidence="2">ATP binding</fullName>
    </submittedName>
</protein>
<dbReference type="InterPro" id="IPR005338">
    <property type="entry name" value="Anhydro_N_Ac-Mur_kinase"/>
</dbReference>
<comment type="caution">
    <text evidence="2">The sequence shown here is derived from an EMBL/GenBank/DDBJ whole genome shotgun (WGS) entry which is preliminary data.</text>
</comment>
<dbReference type="GO" id="GO:0005524">
    <property type="term" value="F:ATP binding"/>
    <property type="evidence" value="ECO:0007669"/>
    <property type="project" value="InterPro"/>
</dbReference>
<dbReference type="Gene3D" id="3.30.420.40">
    <property type="match status" value="2"/>
</dbReference>
<keyword evidence="3" id="KW-1185">Reference proteome</keyword>
<dbReference type="EMBL" id="JYNV01000141">
    <property type="protein sequence ID" value="KZM25082.1"/>
    <property type="molecule type" value="Genomic_DNA"/>
</dbReference>
<dbReference type="Pfam" id="PF03702">
    <property type="entry name" value="AnmK"/>
    <property type="match status" value="1"/>
</dbReference>
<feature type="region of interest" description="Disordered" evidence="1">
    <location>
        <begin position="1"/>
        <end position="20"/>
    </location>
</feature>
<dbReference type="PANTHER" id="PTHR30605:SF0">
    <property type="entry name" value="ANHYDRO-N-ACETYLMURAMIC ACID KINASE"/>
    <property type="match status" value="1"/>
</dbReference>
<evidence type="ECO:0000313" key="2">
    <source>
        <dbReference type="EMBL" id="KZM25082.1"/>
    </source>
</evidence>
<accession>A0A163GZF0</accession>
<sequence>MRREDSATDDRSVFPQQRGTEEFMRASPDLTVLGICTGSGLSHLNFALVHFGQNNPSAPLHMQVEQSGHIPVPSSVRDSLFNCLRLGRHGAKAASRIDELLGRLFSGGIKAFCRKHAIDITSIDLVGTHTEALELLRRQLSLAGMREHQLNWNRIVASETGISTVFDFAVIERDVVRSRLHPTAYVDTMLLQHPQKFRVCLNINELSTLSFIPAHSYNGAQAAMSHDCGPGSLLIDYAMRYCTSNDQSEDRDGKVASLGKVNQDIVDRFLSGHDYIRQPPSLSIATEMFGDHEAQQLIDACLYSNMSDHDTLATVTRVTAQNILNQYHRLLKLFFLPGQEVDELFFCGLGARNSSIIDYLKSQLPASVTTRPLHDIGIPGDAHEAVCYAQLALEAVLSWPTQSADVPLVPSSTHPQVETVRASVVPGTRWKELMSRVLDYSGGEDIHAPTNVCITGNLEAGVQDMNL</sequence>
<dbReference type="PANTHER" id="PTHR30605">
    <property type="entry name" value="ANHYDRO-N-ACETYLMURAMIC ACID KINASE"/>
    <property type="match status" value="1"/>
</dbReference>
<gene>
    <name evidence="2" type="ORF">ST47_g3768</name>
</gene>
<reference evidence="2 3" key="1">
    <citation type="journal article" date="2016" name="Sci. Rep.">
        <title>Draft genome sequencing and secretome analysis of fungal phytopathogen Ascochyta rabiei provides insight into the necrotrophic effector repertoire.</title>
        <authorList>
            <person name="Verma S."/>
            <person name="Gazara R.K."/>
            <person name="Nizam S."/>
            <person name="Parween S."/>
            <person name="Chattopadhyay D."/>
            <person name="Verma P.K."/>
        </authorList>
    </citation>
    <scope>NUCLEOTIDE SEQUENCE [LARGE SCALE GENOMIC DNA]</scope>
    <source>
        <strain evidence="2 3">ArDII</strain>
    </source>
</reference>
<feature type="compositionally biased region" description="Basic and acidic residues" evidence="1">
    <location>
        <begin position="1"/>
        <end position="12"/>
    </location>
</feature>
<dbReference type="Proteomes" id="UP000076837">
    <property type="component" value="Unassembled WGS sequence"/>
</dbReference>
<dbReference type="STRING" id="5454.A0A163GZF0"/>
<organism evidence="2 3">
    <name type="scientific">Didymella rabiei</name>
    <name type="common">Chickpea ascochyta blight fungus</name>
    <name type="synonym">Mycosphaerella rabiei</name>
    <dbReference type="NCBI Taxonomy" id="5454"/>
    <lineage>
        <taxon>Eukaryota</taxon>
        <taxon>Fungi</taxon>
        <taxon>Dikarya</taxon>
        <taxon>Ascomycota</taxon>
        <taxon>Pezizomycotina</taxon>
        <taxon>Dothideomycetes</taxon>
        <taxon>Pleosporomycetidae</taxon>
        <taxon>Pleosporales</taxon>
        <taxon>Pleosporineae</taxon>
        <taxon>Didymellaceae</taxon>
        <taxon>Ascochyta</taxon>
    </lineage>
</organism>
<proteinExistence type="predicted"/>
<name>A0A163GZF0_DIDRA</name>
<dbReference type="GO" id="GO:0016773">
    <property type="term" value="F:phosphotransferase activity, alcohol group as acceptor"/>
    <property type="evidence" value="ECO:0007669"/>
    <property type="project" value="InterPro"/>
</dbReference>
<dbReference type="AlphaFoldDB" id="A0A163GZF0"/>
<evidence type="ECO:0000256" key="1">
    <source>
        <dbReference type="SAM" id="MobiDB-lite"/>
    </source>
</evidence>
<dbReference type="GO" id="GO:0009254">
    <property type="term" value="P:peptidoglycan turnover"/>
    <property type="evidence" value="ECO:0007669"/>
    <property type="project" value="InterPro"/>
</dbReference>
<dbReference type="GO" id="GO:0006040">
    <property type="term" value="P:amino sugar metabolic process"/>
    <property type="evidence" value="ECO:0007669"/>
    <property type="project" value="InterPro"/>
</dbReference>
<evidence type="ECO:0000313" key="3">
    <source>
        <dbReference type="Proteomes" id="UP000076837"/>
    </source>
</evidence>